<evidence type="ECO:0000313" key="1">
    <source>
        <dbReference type="EMBL" id="JAD69938.1"/>
    </source>
</evidence>
<dbReference type="EMBL" id="GBRH01227957">
    <property type="protein sequence ID" value="JAD69938.1"/>
    <property type="molecule type" value="Transcribed_RNA"/>
</dbReference>
<reference evidence="1" key="1">
    <citation type="submission" date="2014-09" db="EMBL/GenBank/DDBJ databases">
        <authorList>
            <person name="Magalhaes I.L.F."/>
            <person name="Oliveira U."/>
            <person name="Santos F.R."/>
            <person name="Vidigal T.H.D.A."/>
            <person name="Brescovit A.D."/>
            <person name="Santos A.J."/>
        </authorList>
    </citation>
    <scope>NUCLEOTIDE SEQUENCE</scope>
    <source>
        <tissue evidence="1">Shoot tissue taken approximately 20 cm above the soil surface</tissue>
    </source>
</reference>
<sequence length="27" mass="3227">MTQKKQNLHPYMLIFDHIFVQATAYST</sequence>
<reference evidence="1" key="2">
    <citation type="journal article" date="2015" name="Data Brief">
        <title>Shoot transcriptome of the giant reed, Arundo donax.</title>
        <authorList>
            <person name="Barrero R.A."/>
            <person name="Guerrero F.D."/>
            <person name="Moolhuijzen P."/>
            <person name="Goolsby J.A."/>
            <person name="Tidwell J."/>
            <person name="Bellgard S.E."/>
            <person name="Bellgard M.I."/>
        </authorList>
    </citation>
    <scope>NUCLEOTIDE SEQUENCE</scope>
    <source>
        <tissue evidence="1">Shoot tissue taken approximately 20 cm above the soil surface</tissue>
    </source>
</reference>
<protein>
    <submittedName>
        <fullName evidence="1">Uncharacterized protein</fullName>
    </submittedName>
</protein>
<proteinExistence type="predicted"/>
<accession>A0A0A9C649</accession>
<name>A0A0A9C649_ARUDO</name>
<organism evidence="1">
    <name type="scientific">Arundo donax</name>
    <name type="common">Giant reed</name>
    <name type="synonym">Donax arundinaceus</name>
    <dbReference type="NCBI Taxonomy" id="35708"/>
    <lineage>
        <taxon>Eukaryota</taxon>
        <taxon>Viridiplantae</taxon>
        <taxon>Streptophyta</taxon>
        <taxon>Embryophyta</taxon>
        <taxon>Tracheophyta</taxon>
        <taxon>Spermatophyta</taxon>
        <taxon>Magnoliopsida</taxon>
        <taxon>Liliopsida</taxon>
        <taxon>Poales</taxon>
        <taxon>Poaceae</taxon>
        <taxon>PACMAD clade</taxon>
        <taxon>Arundinoideae</taxon>
        <taxon>Arundineae</taxon>
        <taxon>Arundo</taxon>
    </lineage>
</organism>
<dbReference type="AlphaFoldDB" id="A0A0A9C649"/>